<dbReference type="InterPro" id="IPR050509">
    <property type="entry name" value="CoA-transferase_III"/>
</dbReference>
<protein>
    <submittedName>
        <fullName evidence="1">Dimethylsulfoniopropionate cleavage enzyme DddD</fullName>
    </submittedName>
</protein>
<dbReference type="Proteomes" id="UP000321304">
    <property type="component" value="Unassembled WGS sequence"/>
</dbReference>
<dbReference type="EMBL" id="VITY01000003">
    <property type="protein sequence ID" value="TWC05344.1"/>
    <property type="molecule type" value="Genomic_DNA"/>
</dbReference>
<evidence type="ECO:0000313" key="2">
    <source>
        <dbReference type="Proteomes" id="UP000321304"/>
    </source>
</evidence>
<dbReference type="InterPro" id="IPR044855">
    <property type="entry name" value="CoA-Trfase_III_dom3_sf"/>
</dbReference>
<dbReference type="SUPFAM" id="SSF89796">
    <property type="entry name" value="CoA-transferase family III (CaiB/BaiF)"/>
    <property type="match status" value="2"/>
</dbReference>
<gene>
    <name evidence="1" type="ORF">FBZ93_103358</name>
</gene>
<keyword evidence="2" id="KW-1185">Reference proteome</keyword>
<dbReference type="PANTHER" id="PTHR48228">
    <property type="entry name" value="SUCCINYL-COA--D-CITRAMALATE COA-TRANSFERASE"/>
    <property type="match status" value="1"/>
</dbReference>
<dbReference type="PANTHER" id="PTHR48228:SF4">
    <property type="entry name" value="BLR3030 PROTEIN"/>
    <property type="match status" value="1"/>
</dbReference>
<comment type="caution">
    <text evidence="1">The sequence shown here is derived from an EMBL/GenBank/DDBJ whole genome shotgun (WGS) entry which is preliminary data.</text>
</comment>
<name>A0A560MCL6_9BRAD</name>
<evidence type="ECO:0000313" key="1">
    <source>
        <dbReference type="EMBL" id="TWC05344.1"/>
    </source>
</evidence>
<dbReference type="AlphaFoldDB" id="A0A560MCL6"/>
<sequence length="826" mass="88709">MKSKVAPLEGVRVLNLGGGWAGRVAAMLLADQGAEVLEIKRPDRECRLEDALLERGKAVVTLDFRDTHGRERAQSLARGADIVIDNLGPGRAAGFGLDDRSIRARNPALVYVSIPGFAEGSPLAHTAAWEGTVAASVGVYTDIHALGPLLGGPPIFTAVPMASAYGGVHAAIAAVVGFAQRLKTGRGERIEVPLADAVLSAMALLIMKVDGQPRRFDLPPIDKAMTEVAFPILRQFHDEMSEEQHGRIRGYLATFGRPQFGNHRCSDGRYIFINAVDHVHHAKACLEVLGLLNDLIAEGMTVGSPYEEGGEGNNISYSAGLRPAWVARLKSAMSARFLTKPAQEWEGLLRKAGVPATVVRSTDEWLDVPEALAGGNVADLEDQEYGPVRMAGRYVSIEGSAITSPALRSRRMTDRFEWSTPRLQVAPTAEPPGKMLSGLRVLDLSNVIAGPAAARILAEFGADVIRIDPPAPQAGPRMTMWFGIDVNQGKRAIVLDLKSAEGRSVLEKLVRQSDVVIHNFLDRSAEKIGISDQQLRQINPDIISCQVSAWGGPHGGPFKDDPAFDPVLQAATGITQRYGTKDAPVLHGIASCVDYITGFSAALGIAQTLVSRQLGRGGAHVRTSLSMGAQLVQFPFTVASERAARIAEPSGQQAAGYGVHYQTYRTRDGWAFLACRARELGQVAGLLGATEPTEGALSEVIAGMTCMQAADCLRSIKTASIVPVRRLDELRACATLEKSEQFQSGEQHLAMLRTAHPSGYQVSLPLPTWYRLQSKAVEPLSAAHAPGSHTRSVLAEFGLSDAEVDGLLTRGVARESWSILKHYLPH</sequence>
<organism evidence="1 2">
    <name type="scientific">Bradyrhizobium macuxiense</name>
    <dbReference type="NCBI Taxonomy" id="1755647"/>
    <lineage>
        <taxon>Bacteria</taxon>
        <taxon>Pseudomonadati</taxon>
        <taxon>Pseudomonadota</taxon>
        <taxon>Alphaproteobacteria</taxon>
        <taxon>Hyphomicrobiales</taxon>
        <taxon>Nitrobacteraceae</taxon>
        <taxon>Bradyrhizobium</taxon>
    </lineage>
</organism>
<dbReference type="RefSeq" id="WP_167528977.1">
    <property type="nucleotide sequence ID" value="NZ_VITY01000003.1"/>
</dbReference>
<dbReference type="Pfam" id="PF02515">
    <property type="entry name" value="CoA_transf_3"/>
    <property type="match status" value="2"/>
</dbReference>
<dbReference type="Gene3D" id="3.40.50.10540">
    <property type="entry name" value="Crotonobetainyl-coa:carnitine coa-transferase, domain 1"/>
    <property type="match status" value="2"/>
</dbReference>
<dbReference type="Gene3D" id="3.30.1540.10">
    <property type="entry name" value="formyl-coa transferase, domain 3"/>
    <property type="match status" value="1"/>
</dbReference>
<reference evidence="1 2" key="1">
    <citation type="submission" date="2019-06" db="EMBL/GenBank/DDBJ databases">
        <title>Genomic Encyclopedia of Type Strains, Phase IV (KMG-V): Genome sequencing to study the core and pangenomes of soil and plant-associated prokaryotes.</title>
        <authorList>
            <person name="Whitman W."/>
        </authorList>
    </citation>
    <scope>NUCLEOTIDE SEQUENCE [LARGE SCALE GENOMIC DNA]</scope>
    <source>
        <strain evidence="1 2">BR 10355</strain>
    </source>
</reference>
<accession>A0A560MCL6</accession>
<dbReference type="GO" id="GO:0003824">
    <property type="term" value="F:catalytic activity"/>
    <property type="evidence" value="ECO:0007669"/>
    <property type="project" value="InterPro"/>
</dbReference>
<dbReference type="InterPro" id="IPR023606">
    <property type="entry name" value="CoA-Trfase_III_dom_1_sf"/>
</dbReference>
<dbReference type="InterPro" id="IPR003673">
    <property type="entry name" value="CoA-Trfase_fam_III"/>
</dbReference>
<proteinExistence type="predicted"/>